<dbReference type="GO" id="GO:0016020">
    <property type="term" value="C:membrane"/>
    <property type="evidence" value="ECO:0007669"/>
    <property type="project" value="TreeGrafter"/>
</dbReference>
<evidence type="ECO:0000256" key="8">
    <source>
        <dbReference type="SAM" id="Phobius"/>
    </source>
</evidence>
<dbReference type="AlphaFoldDB" id="A0A1N7IMP7"/>
<keyword evidence="4 6" id="KW-0862">Zinc</keyword>
<feature type="transmembrane region" description="Helical" evidence="8">
    <location>
        <begin position="105"/>
        <end position="126"/>
    </location>
</feature>
<accession>A0A1N7IMP7</accession>
<comment type="similarity">
    <text evidence="6">Belongs to the peptidase M48 family.</text>
</comment>
<name>A0A1N7IMP7_9PROT</name>
<keyword evidence="2" id="KW-0479">Metal-binding</keyword>
<keyword evidence="11" id="KW-1185">Reference proteome</keyword>
<dbReference type="RefSeq" id="WP_076398364.1">
    <property type="nucleotide sequence ID" value="NZ_FTOA01000001.1"/>
</dbReference>
<evidence type="ECO:0000256" key="3">
    <source>
        <dbReference type="ARBA" id="ARBA00022801"/>
    </source>
</evidence>
<evidence type="ECO:0000313" key="11">
    <source>
        <dbReference type="Proteomes" id="UP000185678"/>
    </source>
</evidence>
<evidence type="ECO:0000256" key="4">
    <source>
        <dbReference type="ARBA" id="ARBA00022833"/>
    </source>
</evidence>
<dbReference type="GO" id="GO:0004222">
    <property type="term" value="F:metalloendopeptidase activity"/>
    <property type="evidence" value="ECO:0007669"/>
    <property type="project" value="InterPro"/>
</dbReference>
<feature type="domain" description="Peptidase M48" evidence="9">
    <location>
        <begin position="152"/>
        <end position="222"/>
    </location>
</feature>
<protein>
    <submittedName>
        <fullName evidence="10">Peptidase family M48</fullName>
    </submittedName>
</protein>
<keyword evidence="8" id="KW-0472">Membrane</keyword>
<dbReference type="InterPro" id="IPR001915">
    <property type="entry name" value="Peptidase_M48"/>
</dbReference>
<comment type="cofactor">
    <cofactor evidence="6">
        <name>Zn(2+)</name>
        <dbReference type="ChEBI" id="CHEBI:29105"/>
    </cofactor>
    <text evidence="6">Binds 1 zinc ion per subunit.</text>
</comment>
<dbReference type="PANTHER" id="PTHR22726:SF1">
    <property type="entry name" value="METALLOENDOPEPTIDASE OMA1, MITOCHONDRIAL"/>
    <property type="match status" value="1"/>
</dbReference>
<dbReference type="GO" id="GO:0046872">
    <property type="term" value="F:metal ion binding"/>
    <property type="evidence" value="ECO:0007669"/>
    <property type="project" value="UniProtKB-KW"/>
</dbReference>
<keyword evidence="1 6" id="KW-0645">Protease</keyword>
<keyword evidence="3 6" id="KW-0378">Hydrolase</keyword>
<feature type="domain" description="Peptidase M48" evidence="9">
    <location>
        <begin position="243"/>
        <end position="306"/>
    </location>
</feature>
<keyword evidence="8" id="KW-0812">Transmembrane</keyword>
<reference evidence="10 11" key="1">
    <citation type="submission" date="2017-01" db="EMBL/GenBank/DDBJ databases">
        <authorList>
            <person name="Mah S.A."/>
            <person name="Swanson W.J."/>
            <person name="Moy G.W."/>
            <person name="Vacquier V.D."/>
        </authorList>
    </citation>
    <scope>NUCLEOTIDE SEQUENCE [LARGE SCALE GENOMIC DNA]</scope>
    <source>
        <strain evidence="10 11">DSM 11589</strain>
    </source>
</reference>
<evidence type="ECO:0000256" key="6">
    <source>
        <dbReference type="RuleBase" id="RU003983"/>
    </source>
</evidence>
<evidence type="ECO:0000313" key="10">
    <source>
        <dbReference type="EMBL" id="SIS38349.1"/>
    </source>
</evidence>
<dbReference type="Pfam" id="PF01435">
    <property type="entry name" value="Peptidase_M48"/>
    <property type="match status" value="2"/>
</dbReference>
<feature type="region of interest" description="Disordered" evidence="7">
    <location>
        <begin position="307"/>
        <end position="333"/>
    </location>
</feature>
<evidence type="ECO:0000256" key="7">
    <source>
        <dbReference type="SAM" id="MobiDB-lite"/>
    </source>
</evidence>
<proteinExistence type="inferred from homology"/>
<dbReference type="InterPro" id="IPR051156">
    <property type="entry name" value="Mito/Outer_Membr_Metalloprot"/>
</dbReference>
<dbReference type="STRING" id="80876.SAMN05421779_101366"/>
<dbReference type="Proteomes" id="UP000185678">
    <property type="component" value="Unassembled WGS sequence"/>
</dbReference>
<sequence>MVWDAVFYHPHANVSPRVRVSLDPDSLAIRDQDQKLLSRWPYDCLSCPQPAVGGLPLVLECSESPQSRLTILDPAFGSILAQAAPQAFPAIHRPASRRLIVPWKLLGVVALTAAVLATAFAAWKLLRHPLGTLPPPDSSLTRPQACQGLRGQRVLDQLTNRLAIAARLSPAPFPLVVDEATPQIFTMPGRVIVLTSGLINALQDSDELAALLAHEMGHMLQHGTASADTPSPQAPSSLQVSCHSESDELEADAWARRILHTAGLRNTLPQLLPRLPYGDDKPASPAWQAISCTHPITQERLQALTSALPGTPPTADWSPAWSPATPLTPPPALQNEQWREVTRICTPQSS</sequence>
<evidence type="ECO:0000256" key="5">
    <source>
        <dbReference type="ARBA" id="ARBA00023049"/>
    </source>
</evidence>
<dbReference type="CDD" id="cd07324">
    <property type="entry name" value="M48C_Oma1-like"/>
    <property type="match status" value="1"/>
</dbReference>
<dbReference type="PANTHER" id="PTHR22726">
    <property type="entry name" value="METALLOENDOPEPTIDASE OMA1"/>
    <property type="match status" value="1"/>
</dbReference>
<keyword evidence="5 6" id="KW-0482">Metalloprotease</keyword>
<evidence type="ECO:0000256" key="2">
    <source>
        <dbReference type="ARBA" id="ARBA00022723"/>
    </source>
</evidence>
<organism evidence="10 11">
    <name type="scientific">Insolitispirillum peregrinum</name>
    <dbReference type="NCBI Taxonomy" id="80876"/>
    <lineage>
        <taxon>Bacteria</taxon>
        <taxon>Pseudomonadati</taxon>
        <taxon>Pseudomonadota</taxon>
        <taxon>Alphaproteobacteria</taxon>
        <taxon>Rhodospirillales</taxon>
        <taxon>Novispirillaceae</taxon>
        <taxon>Insolitispirillum</taxon>
    </lineage>
</organism>
<dbReference type="EMBL" id="FTOA01000001">
    <property type="protein sequence ID" value="SIS38349.1"/>
    <property type="molecule type" value="Genomic_DNA"/>
</dbReference>
<evidence type="ECO:0000259" key="9">
    <source>
        <dbReference type="Pfam" id="PF01435"/>
    </source>
</evidence>
<evidence type="ECO:0000256" key="1">
    <source>
        <dbReference type="ARBA" id="ARBA00022670"/>
    </source>
</evidence>
<dbReference type="GO" id="GO:0051603">
    <property type="term" value="P:proteolysis involved in protein catabolic process"/>
    <property type="evidence" value="ECO:0007669"/>
    <property type="project" value="TreeGrafter"/>
</dbReference>
<dbReference type="Gene3D" id="3.30.2010.10">
    <property type="entry name" value="Metalloproteases ('zincins'), catalytic domain"/>
    <property type="match status" value="1"/>
</dbReference>
<gene>
    <name evidence="10" type="ORF">SAMN05421779_101366</name>
</gene>
<keyword evidence="8" id="KW-1133">Transmembrane helix</keyword>